<dbReference type="SUPFAM" id="SSF159888">
    <property type="entry name" value="YdhG-like"/>
    <property type="match status" value="1"/>
</dbReference>
<dbReference type="AlphaFoldDB" id="A0A1T4M661"/>
<dbReference type="STRING" id="263852.SAMN02745116_00965"/>
<organism evidence="2 3">
    <name type="scientific">Pilibacter termitis</name>
    <dbReference type="NCBI Taxonomy" id="263852"/>
    <lineage>
        <taxon>Bacteria</taxon>
        <taxon>Bacillati</taxon>
        <taxon>Bacillota</taxon>
        <taxon>Bacilli</taxon>
        <taxon>Lactobacillales</taxon>
        <taxon>Enterococcaceae</taxon>
        <taxon>Pilibacter</taxon>
    </lineage>
</organism>
<proteinExistence type="predicted"/>
<name>A0A1T4M661_9ENTE</name>
<keyword evidence="3" id="KW-1185">Reference proteome</keyword>
<dbReference type="InterPro" id="IPR014922">
    <property type="entry name" value="YdhG-like"/>
</dbReference>
<evidence type="ECO:0000313" key="3">
    <source>
        <dbReference type="Proteomes" id="UP000190328"/>
    </source>
</evidence>
<accession>A0A1T4M661</accession>
<dbReference type="Gene3D" id="3.90.1150.200">
    <property type="match status" value="1"/>
</dbReference>
<evidence type="ECO:0000259" key="1">
    <source>
        <dbReference type="Pfam" id="PF08818"/>
    </source>
</evidence>
<sequence>MNEIEQFILQQPVDRQERLFALAKLGRSLPNVTECISYNMPCFKLNQKPIFYFAPCKKHIGFYPTPNVITKFQEELSEYKTSKGAVQLPESRELPIALIEKMIAYRVEMIQGEH</sequence>
<evidence type="ECO:0000313" key="2">
    <source>
        <dbReference type="EMBL" id="SJZ62489.1"/>
    </source>
</evidence>
<dbReference type="Pfam" id="PF08818">
    <property type="entry name" value="DUF1801"/>
    <property type="match status" value="1"/>
</dbReference>
<dbReference type="EMBL" id="FUXI01000008">
    <property type="protein sequence ID" value="SJZ62489.1"/>
    <property type="molecule type" value="Genomic_DNA"/>
</dbReference>
<gene>
    <name evidence="2" type="ORF">SAMN02745116_00965</name>
</gene>
<dbReference type="RefSeq" id="WP_078806891.1">
    <property type="nucleotide sequence ID" value="NZ_FUXI01000008.1"/>
</dbReference>
<dbReference type="OrthoDB" id="115213at2"/>
<reference evidence="2 3" key="1">
    <citation type="submission" date="2017-02" db="EMBL/GenBank/DDBJ databases">
        <authorList>
            <person name="Peterson S.W."/>
        </authorList>
    </citation>
    <scope>NUCLEOTIDE SEQUENCE [LARGE SCALE GENOMIC DNA]</scope>
    <source>
        <strain evidence="2 3">ATCC BAA-1030</strain>
    </source>
</reference>
<protein>
    <recommendedName>
        <fullName evidence="1">YdhG-like domain-containing protein</fullName>
    </recommendedName>
</protein>
<feature type="domain" description="YdhG-like" evidence="1">
    <location>
        <begin position="15"/>
        <end position="106"/>
    </location>
</feature>
<dbReference type="Proteomes" id="UP000190328">
    <property type="component" value="Unassembled WGS sequence"/>
</dbReference>